<feature type="transmembrane region" description="Helical" evidence="1">
    <location>
        <begin position="49"/>
        <end position="68"/>
    </location>
</feature>
<dbReference type="PANTHER" id="PTHR37314">
    <property type="entry name" value="SLR0142 PROTEIN"/>
    <property type="match status" value="1"/>
</dbReference>
<organism evidence="2 3">
    <name type="scientific">Lacticaseibacillus saniviri JCM 17471 = DSM 24301</name>
    <dbReference type="NCBI Taxonomy" id="1293598"/>
    <lineage>
        <taxon>Bacteria</taxon>
        <taxon>Bacillati</taxon>
        <taxon>Bacillota</taxon>
        <taxon>Bacilli</taxon>
        <taxon>Lactobacillales</taxon>
        <taxon>Lactobacillaceae</taxon>
        <taxon>Lacticaseibacillus</taxon>
    </lineage>
</organism>
<keyword evidence="3" id="KW-1185">Reference proteome</keyword>
<feature type="transmembrane region" description="Helical" evidence="1">
    <location>
        <begin position="162"/>
        <end position="180"/>
    </location>
</feature>
<dbReference type="PATRIC" id="fig|1293598.4.peg.27"/>
<gene>
    <name evidence="2" type="ORF">IV56_GL000027</name>
</gene>
<evidence type="ECO:0000313" key="2">
    <source>
        <dbReference type="EMBL" id="KRO18875.1"/>
    </source>
</evidence>
<dbReference type="InterPro" id="IPR010699">
    <property type="entry name" value="DUF1275"/>
</dbReference>
<reference evidence="2 3" key="1">
    <citation type="journal article" date="2015" name="Genome Announc.">
        <title>Expanding the biotechnology potential of lactobacilli through comparative genomics of 213 strains and associated genera.</title>
        <authorList>
            <person name="Sun Z."/>
            <person name="Harris H.M."/>
            <person name="McCann A."/>
            <person name="Guo C."/>
            <person name="Argimon S."/>
            <person name="Zhang W."/>
            <person name="Yang X."/>
            <person name="Jeffery I.B."/>
            <person name="Cooney J.C."/>
            <person name="Kagawa T.F."/>
            <person name="Liu W."/>
            <person name="Song Y."/>
            <person name="Salvetti E."/>
            <person name="Wrobel A."/>
            <person name="Rasinkangas P."/>
            <person name="Parkhill J."/>
            <person name="Rea M.C."/>
            <person name="O'Sullivan O."/>
            <person name="Ritari J."/>
            <person name="Douillard F.P."/>
            <person name="Paul Ross R."/>
            <person name="Yang R."/>
            <person name="Briner A.E."/>
            <person name="Felis G.E."/>
            <person name="de Vos W.M."/>
            <person name="Barrangou R."/>
            <person name="Klaenhammer T.R."/>
            <person name="Caufield P.W."/>
            <person name="Cui Y."/>
            <person name="Zhang H."/>
            <person name="O'Toole P.W."/>
        </authorList>
    </citation>
    <scope>NUCLEOTIDE SEQUENCE [LARGE SCALE GENOMIC DNA]</scope>
    <source>
        <strain evidence="2 3">DSM 24301</strain>
    </source>
</reference>
<evidence type="ECO:0008006" key="4">
    <source>
        <dbReference type="Google" id="ProtNLM"/>
    </source>
</evidence>
<keyword evidence="1" id="KW-1133">Transmembrane helix</keyword>
<dbReference type="Proteomes" id="UP000050969">
    <property type="component" value="Unassembled WGS sequence"/>
</dbReference>
<dbReference type="AlphaFoldDB" id="A0A0R2N323"/>
<sequence length="218" mass="23748">MIGSLLAASAGGFDAFTYLQHGEVFAGLQTGNLILLGVHLGQGQFGVTIHYLIPILAFIFGTMVARFFQHTIKKSKQPLAAPQLIITWEILLTAIVALADPVLPDLLASALISMTAAAQLQEFRKLKGGPFTSLMMTGNLRTVAEGIYDGLIHHNTDASRKALDILTIILSFSFGAGLVGGFSHMFSHYVILISTLFLSIIWFVFWRSRLILSKEQGK</sequence>
<evidence type="ECO:0000313" key="3">
    <source>
        <dbReference type="Proteomes" id="UP000050969"/>
    </source>
</evidence>
<dbReference type="EMBL" id="JQCE01000001">
    <property type="protein sequence ID" value="KRO18875.1"/>
    <property type="molecule type" value="Genomic_DNA"/>
</dbReference>
<evidence type="ECO:0000256" key="1">
    <source>
        <dbReference type="SAM" id="Phobius"/>
    </source>
</evidence>
<keyword evidence="1" id="KW-0812">Transmembrane</keyword>
<feature type="transmembrane region" description="Helical" evidence="1">
    <location>
        <begin position="186"/>
        <end position="206"/>
    </location>
</feature>
<accession>A0A0R2N323</accession>
<name>A0A0R2N323_9LACO</name>
<dbReference type="STRING" id="1293598.IV56_GL000027"/>
<protein>
    <recommendedName>
        <fullName evidence="4">DUF1275 domain-containing protein</fullName>
    </recommendedName>
</protein>
<proteinExistence type="predicted"/>
<comment type="caution">
    <text evidence="2">The sequence shown here is derived from an EMBL/GenBank/DDBJ whole genome shotgun (WGS) entry which is preliminary data.</text>
</comment>
<dbReference type="Pfam" id="PF06912">
    <property type="entry name" value="DUF1275"/>
    <property type="match status" value="1"/>
</dbReference>
<keyword evidence="1" id="KW-0472">Membrane</keyword>
<dbReference type="PANTHER" id="PTHR37314:SF4">
    <property type="entry name" value="UPF0700 TRANSMEMBRANE PROTEIN YOAK"/>
    <property type="match status" value="1"/>
</dbReference>